<dbReference type="NCBIfam" id="TIGR01726">
    <property type="entry name" value="HEQRo_perm_3TM"/>
    <property type="match status" value="1"/>
</dbReference>
<evidence type="ECO:0000256" key="8">
    <source>
        <dbReference type="RuleBase" id="RU363032"/>
    </source>
</evidence>
<dbReference type="GO" id="GO:0006865">
    <property type="term" value="P:amino acid transport"/>
    <property type="evidence" value="ECO:0007669"/>
    <property type="project" value="TreeGrafter"/>
</dbReference>
<dbReference type="CDD" id="cd06261">
    <property type="entry name" value="TM_PBP2"/>
    <property type="match status" value="1"/>
</dbReference>
<evidence type="ECO:0000256" key="7">
    <source>
        <dbReference type="ARBA" id="ARBA00023136"/>
    </source>
</evidence>
<evidence type="ECO:0000256" key="4">
    <source>
        <dbReference type="ARBA" id="ARBA00022475"/>
    </source>
</evidence>
<keyword evidence="6 8" id="KW-1133">Transmembrane helix</keyword>
<dbReference type="Gene3D" id="1.10.3720.10">
    <property type="entry name" value="MetI-like"/>
    <property type="match status" value="1"/>
</dbReference>
<organism evidence="10 11">
    <name type="scientific">Paracoccus isoporae</name>
    <dbReference type="NCBI Taxonomy" id="591205"/>
    <lineage>
        <taxon>Bacteria</taxon>
        <taxon>Pseudomonadati</taxon>
        <taxon>Pseudomonadota</taxon>
        <taxon>Alphaproteobacteria</taxon>
        <taxon>Rhodobacterales</taxon>
        <taxon>Paracoccaceae</taxon>
        <taxon>Paracoccus</taxon>
    </lineage>
</organism>
<dbReference type="PANTHER" id="PTHR30614:SF41">
    <property type="entry name" value="INNER MEMBRANE AMINO-ACID ABC TRANSPORTER PERMEASE PROTEIN YHDY"/>
    <property type="match status" value="1"/>
</dbReference>
<evidence type="ECO:0000259" key="9">
    <source>
        <dbReference type="PROSITE" id="PS50928"/>
    </source>
</evidence>
<keyword evidence="3 8" id="KW-0813">Transport</keyword>
<dbReference type="STRING" id="591205.SAMN05421538_1168"/>
<feature type="transmembrane region" description="Helical" evidence="8">
    <location>
        <begin position="157"/>
        <end position="182"/>
    </location>
</feature>
<keyword evidence="5 8" id="KW-0812">Transmembrane</keyword>
<dbReference type="SUPFAM" id="SSF161098">
    <property type="entry name" value="MetI-like"/>
    <property type="match status" value="1"/>
</dbReference>
<dbReference type="Proteomes" id="UP000199344">
    <property type="component" value="Unassembled WGS sequence"/>
</dbReference>
<accession>A0A1G7GZV7</accession>
<comment type="subcellular location">
    <subcellularLocation>
        <location evidence="1">Cell inner membrane</location>
        <topology evidence="1">Multi-pass membrane protein</topology>
    </subcellularLocation>
    <subcellularLocation>
        <location evidence="8">Cell membrane</location>
        <topology evidence="8">Multi-pass membrane protein</topology>
    </subcellularLocation>
</comment>
<evidence type="ECO:0000313" key="10">
    <source>
        <dbReference type="EMBL" id="SDE93677.1"/>
    </source>
</evidence>
<dbReference type="GO" id="GO:0022857">
    <property type="term" value="F:transmembrane transporter activity"/>
    <property type="evidence" value="ECO:0007669"/>
    <property type="project" value="InterPro"/>
</dbReference>
<dbReference type="AlphaFoldDB" id="A0A1G7GZV7"/>
<evidence type="ECO:0000256" key="2">
    <source>
        <dbReference type="ARBA" id="ARBA00010072"/>
    </source>
</evidence>
<dbReference type="GO" id="GO:0043190">
    <property type="term" value="C:ATP-binding cassette (ABC) transporter complex"/>
    <property type="evidence" value="ECO:0007669"/>
    <property type="project" value="InterPro"/>
</dbReference>
<dbReference type="PROSITE" id="PS50928">
    <property type="entry name" value="ABC_TM1"/>
    <property type="match status" value="1"/>
</dbReference>
<keyword evidence="7 8" id="KW-0472">Membrane</keyword>
<feature type="transmembrane region" description="Helical" evidence="8">
    <location>
        <begin position="98"/>
        <end position="116"/>
    </location>
</feature>
<sequence>MSDVARHAVSGQPAPPGIGERLRKDYFRSPQQALISILGLGFFAWILWTVANWAIFSAVFDGDASPEECRAASGACWTVIAQRWRIILFGLYPFEEQWRSALACVTVVAMVVLSCLPSSWTGKRLAAIWLIGTALFYVLMKGGLLGMPLIGEERWGGLALTLFIFVTTCLIGFPLSIVLALLRRSELPVISKGIGLFIDAVRSLPLLSILFAFAVVVPFMLPQWLQAGKLYRVIFGAALFFAAYQAEIIRGGMQGVATGQSEAAKSLGLGYWQRTSRILLPQAMRNALPATINQFVISFKETSLVIVVGFFEILASGNAAYGTGDWTFAYREVYAFIALIYFVFVFSLSRYGAYLERRMAVGEL</sequence>
<dbReference type="PANTHER" id="PTHR30614">
    <property type="entry name" value="MEMBRANE COMPONENT OF AMINO ACID ABC TRANSPORTER"/>
    <property type="match status" value="1"/>
</dbReference>
<feature type="transmembrane region" description="Helical" evidence="8">
    <location>
        <begin position="33"/>
        <end position="56"/>
    </location>
</feature>
<feature type="domain" description="ABC transmembrane type-1" evidence="9">
    <location>
        <begin position="158"/>
        <end position="352"/>
    </location>
</feature>
<protein>
    <submittedName>
        <fullName evidence="10">General L-amino acid transport system permease protein</fullName>
    </submittedName>
</protein>
<evidence type="ECO:0000256" key="1">
    <source>
        <dbReference type="ARBA" id="ARBA00004429"/>
    </source>
</evidence>
<dbReference type="InterPro" id="IPR010065">
    <property type="entry name" value="AA_ABC_transptr_permease_3TM"/>
</dbReference>
<name>A0A1G7GZV7_9RHOB</name>
<feature type="transmembrane region" description="Helical" evidence="8">
    <location>
        <begin position="333"/>
        <end position="353"/>
    </location>
</feature>
<dbReference type="InterPro" id="IPR035906">
    <property type="entry name" value="MetI-like_sf"/>
</dbReference>
<dbReference type="InterPro" id="IPR000515">
    <property type="entry name" value="MetI-like"/>
</dbReference>
<keyword evidence="11" id="KW-1185">Reference proteome</keyword>
<feature type="transmembrane region" description="Helical" evidence="8">
    <location>
        <begin position="302"/>
        <end position="321"/>
    </location>
</feature>
<feature type="transmembrane region" description="Helical" evidence="8">
    <location>
        <begin position="203"/>
        <end position="224"/>
    </location>
</feature>
<gene>
    <name evidence="10" type="ORF">SAMN05421538_1168</name>
</gene>
<keyword evidence="4" id="KW-1003">Cell membrane</keyword>
<feature type="transmembrane region" description="Helical" evidence="8">
    <location>
        <begin position="230"/>
        <end position="246"/>
    </location>
</feature>
<evidence type="ECO:0000256" key="6">
    <source>
        <dbReference type="ARBA" id="ARBA00022989"/>
    </source>
</evidence>
<evidence type="ECO:0000313" key="11">
    <source>
        <dbReference type="Proteomes" id="UP000199344"/>
    </source>
</evidence>
<dbReference type="EMBL" id="FNAH01000016">
    <property type="protein sequence ID" value="SDE93677.1"/>
    <property type="molecule type" value="Genomic_DNA"/>
</dbReference>
<dbReference type="OrthoDB" id="9771188at2"/>
<evidence type="ECO:0000256" key="3">
    <source>
        <dbReference type="ARBA" id="ARBA00022448"/>
    </source>
</evidence>
<reference evidence="10 11" key="1">
    <citation type="submission" date="2016-10" db="EMBL/GenBank/DDBJ databases">
        <authorList>
            <person name="de Groot N.N."/>
        </authorList>
    </citation>
    <scope>NUCLEOTIDE SEQUENCE [LARGE SCALE GENOMIC DNA]</scope>
    <source>
        <strain evidence="10 11">DSM 22220</strain>
    </source>
</reference>
<comment type="similarity">
    <text evidence="2">Belongs to the binding-protein-dependent transport system permease family. HisMQ subfamily.</text>
</comment>
<dbReference type="InterPro" id="IPR043429">
    <property type="entry name" value="ArtM/GltK/GlnP/TcyL/YhdX-like"/>
</dbReference>
<dbReference type="RefSeq" id="WP_090525569.1">
    <property type="nucleotide sequence ID" value="NZ_FNAH01000016.1"/>
</dbReference>
<feature type="transmembrane region" description="Helical" evidence="8">
    <location>
        <begin position="128"/>
        <end position="151"/>
    </location>
</feature>
<dbReference type="Pfam" id="PF00528">
    <property type="entry name" value="BPD_transp_1"/>
    <property type="match status" value="1"/>
</dbReference>
<proteinExistence type="inferred from homology"/>
<evidence type="ECO:0000256" key="5">
    <source>
        <dbReference type="ARBA" id="ARBA00022692"/>
    </source>
</evidence>